<keyword evidence="3" id="KW-1185">Reference proteome</keyword>
<sequence>MSEVENQNELSARYVVYDRQRKMRAAIIWLYLAVILILGLSFSFGQYNLGVVAIFCGLTIILIRNKQLFETTYDQIILSANDLEVWEYFLKEKYDNKRKNSLRYRVHLIYLLILLGELDDAQDHFNKLSLEEVRSKGRADYIAYLFVLNDYYFYTGNLGGLYEIKEEMKGIKPREVRKYQNLLDLHYFYTQCLEGNTSILLAINRKIASLPKRKILMRLKYGYVAYCCSLLMKDQALEQDIGDWLIRDSELLFFKQKVLEQRGGQVFETEINS</sequence>
<dbReference type="RefSeq" id="WP_136135645.1">
    <property type="nucleotide sequence ID" value="NZ_SDGV01000001.1"/>
</dbReference>
<feature type="transmembrane region" description="Helical" evidence="1">
    <location>
        <begin position="23"/>
        <end position="41"/>
    </location>
</feature>
<keyword evidence="1" id="KW-0472">Membrane</keyword>
<protein>
    <submittedName>
        <fullName evidence="2">Uncharacterized protein</fullName>
    </submittedName>
</protein>
<organism evidence="2 3">
    <name type="scientific">Vagococcus silagei</name>
    <dbReference type="NCBI Taxonomy" id="2508885"/>
    <lineage>
        <taxon>Bacteria</taxon>
        <taxon>Bacillati</taxon>
        <taxon>Bacillota</taxon>
        <taxon>Bacilli</taxon>
        <taxon>Lactobacillales</taxon>
        <taxon>Enterococcaceae</taxon>
        <taxon>Vagococcus</taxon>
    </lineage>
</organism>
<accession>A0A4V3TVB2</accession>
<dbReference type="AlphaFoldDB" id="A0A4V3TVB2"/>
<reference evidence="2 3" key="1">
    <citation type="submission" date="2019-01" db="EMBL/GenBank/DDBJ databases">
        <title>Vagococcus silagei sp. nov. isolated from brewer's grain.</title>
        <authorList>
            <person name="Guu J.-R."/>
        </authorList>
    </citation>
    <scope>NUCLEOTIDE SEQUENCE [LARGE SCALE GENOMIC DNA]</scope>
    <source>
        <strain evidence="2 3">2B-2</strain>
    </source>
</reference>
<name>A0A4V3TVB2_9ENTE</name>
<dbReference type="EMBL" id="SDGV01000001">
    <property type="protein sequence ID" value="THB62259.1"/>
    <property type="molecule type" value="Genomic_DNA"/>
</dbReference>
<evidence type="ECO:0000256" key="1">
    <source>
        <dbReference type="SAM" id="Phobius"/>
    </source>
</evidence>
<evidence type="ECO:0000313" key="3">
    <source>
        <dbReference type="Proteomes" id="UP000310506"/>
    </source>
</evidence>
<keyword evidence="1" id="KW-1133">Transmembrane helix</keyword>
<comment type="caution">
    <text evidence="2">The sequence shown here is derived from an EMBL/GenBank/DDBJ whole genome shotgun (WGS) entry which is preliminary data.</text>
</comment>
<gene>
    <name evidence="2" type="ORF">ESZ54_00135</name>
</gene>
<evidence type="ECO:0000313" key="2">
    <source>
        <dbReference type="EMBL" id="THB62259.1"/>
    </source>
</evidence>
<keyword evidence="1" id="KW-0812">Transmembrane</keyword>
<dbReference type="Proteomes" id="UP000310506">
    <property type="component" value="Unassembled WGS sequence"/>
</dbReference>
<proteinExistence type="predicted"/>